<keyword evidence="4" id="KW-1185">Reference proteome</keyword>
<feature type="domain" description="RelA/SpoT" evidence="2">
    <location>
        <begin position="55"/>
        <end position="186"/>
    </location>
</feature>
<dbReference type="Gene3D" id="3.30.460.10">
    <property type="entry name" value="Beta Polymerase, domain 2"/>
    <property type="match status" value="1"/>
</dbReference>
<dbReference type="SUPFAM" id="SSF48452">
    <property type="entry name" value="TPR-like"/>
    <property type="match status" value="1"/>
</dbReference>
<reference evidence="3 4" key="1">
    <citation type="submission" date="2019-06" db="EMBL/GenBank/DDBJ databases">
        <title>Rhizobium sp. CL12 isolated from roots of soybean.</title>
        <authorList>
            <person name="Wang C."/>
        </authorList>
    </citation>
    <scope>NUCLEOTIDE SEQUENCE [LARGE SCALE GENOMIC DNA]</scope>
    <source>
        <strain evidence="3 4">CL12</strain>
    </source>
</reference>
<proteinExistence type="predicted"/>
<sequence>MDGIVSGGDFEASVLRSIEEYTSARHKYVSLCDETRRIIEVSFREEGIPVHIIEGRAKSVDSFSRKARKKNSDNGPRYRDPFREITDLSGVRIITYTLKDVDIVCSFIDRHFEIVERRDVGEERFKDGKFGYQSIHFIVRLDSERIKLPEFVRFSDLKCEIQVRTVLQHAWAEIEHDIQYKNQSGLPSSLQRKFIALAGLLEIADREFQAIQDEDKKLKTTIIESLQEELTKSAIEKNIKSKNKDETEDEELSIRQLIRIGEYHKAISLYDRKIEDSPAMYTLYIGRSKAKYLSGDRAGALLDVEYALDLQPNNQSALKLREQLEQGTSDSSQISRESTEANTLTRKANEFLESGDGISAFEYYSRAQEAGASRPFSIINKAMACFLASDLEGAKYLLGSLDIRHGTPMSVSIVAMYCLIYACLSEEKFETEMSKLENTIEQCDNFNFNLSPLVKLHRGIDSWQMSLSEEAKGRIAELFDYISQSD</sequence>
<dbReference type="InterPro" id="IPR011990">
    <property type="entry name" value="TPR-like_helical_dom_sf"/>
</dbReference>
<dbReference type="GO" id="GO:0015969">
    <property type="term" value="P:guanosine tetraphosphate metabolic process"/>
    <property type="evidence" value="ECO:0007669"/>
    <property type="project" value="InterPro"/>
</dbReference>
<dbReference type="EMBL" id="VFYP01000001">
    <property type="protein sequence ID" value="TPP11184.1"/>
    <property type="molecule type" value="Genomic_DNA"/>
</dbReference>
<dbReference type="PANTHER" id="PTHR41773:SF1">
    <property type="entry name" value="RELA_SPOT DOMAIN-CONTAINING PROTEIN"/>
    <property type="match status" value="1"/>
</dbReference>
<dbReference type="SUPFAM" id="SSF81301">
    <property type="entry name" value="Nucleotidyltransferase"/>
    <property type="match status" value="1"/>
</dbReference>
<feature type="region of interest" description="Disordered" evidence="1">
    <location>
        <begin position="323"/>
        <end position="346"/>
    </location>
</feature>
<evidence type="ECO:0000313" key="3">
    <source>
        <dbReference type="EMBL" id="TPP11184.1"/>
    </source>
</evidence>
<dbReference type="PANTHER" id="PTHR41773">
    <property type="entry name" value="GTP PYROPHOSPHATASE-RELATED"/>
    <property type="match status" value="1"/>
</dbReference>
<accession>A0A504U7U7</accession>
<organism evidence="3 4">
    <name type="scientific">Rhizobium glycinendophyticum</name>
    <dbReference type="NCBI Taxonomy" id="2589807"/>
    <lineage>
        <taxon>Bacteria</taxon>
        <taxon>Pseudomonadati</taxon>
        <taxon>Pseudomonadota</taxon>
        <taxon>Alphaproteobacteria</taxon>
        <taxon>Hyphomicrobiales</taxon>
        <taxon>Rhizobiaceae</taxon>
        <taxon>Rhizobium/Agrobacterium group</taxon>
        <taxon>Rhizobium</taxon>
    </lineage>
</organism>
<dbReference type="Gene3D" id="1.10.287.860">
    <property type="entry name" value="Nucleotidyltransferase"/>
    <property type="match status" value="1"/>
</dbReference>
<dbReference type="RefSeq" id="WP_140827686.1">
    <property type="nucleotide sequence ID" value="NZ_VFYP01000001.1"/>
</dbReference>
<protein>
    <recommendedName>
        <fullName evidence="2">RelA/SpoT domain-containing protein</fullName>
    </recommendedName>
</protein>
<dbReference type="AlphaFoldDB" id="A0A504U7U7"/>
<dbReference type="SMART" id="SM00954">
    <property type="entry name" value="RelA_SpoT"/>
    <property type="match status" value="1"/>
</dbReference>
<evidence type="ECO:0000259" key="2">
    <source>
        <dbReference type="SMART" id="SM00954"/>
    </source>
</evidence>
<dbReference type="Proteomes" id="UP000316429">
    <property type="component" value="Unassembled WGS sequence"/>
</dbReference>
<dbReference type="OrthoDB" id="9801824at2"/>
<dbReference type="InterPro" id="IPR043519">
    <property type="entry name" value="NT_sf"/>
</dbReference>
<dbReference type="CDD" id="cd05399">
    <property type="entry name" value="NT_Rel-Spo_like"/>
    <property type="match status" value="1"/>
</dbReference>
<feature type="compositionally biased region" description="Polar residues" evidence="1">
    <location>
        <begin position="325"/>
        <end position="346"/>
    </location>
</feature>
<gene>
    <name evidence="3" type="ORF">FJQ55_10295</name>
</gene>
<dbReference type="InterPro" id="IPR007685">
    <property type="entry name" value="RelA_SpoT"/>
</dbReference>
<dbReference type="Gene3D" id="1.25.40.10">
    <property type="entry name" value="Tetratricopeptide repeat domain"/>
    <property type="match status" value="1"/>
</dbReference>
<dbReference type="Pfam" id="PF04607">
    <property type="entry name" value="RelA_SpoT"/>
    <property type="match status" value="1"/>
</dbReference>
<comment type="caution">
    <text evidence="3">The sequence shown here is derived from an EMBL/GenBank/DDBJ whole genome shotgun (WGS) entry which is preliminary data.</text>
</comment>
<evidence type="ECO:0000313" key="4">
    <source>
        <dbReference type="Proteomes" id="UP000316429"/>
    </source>
</evidence>
<evidence type="ECO:0000256" key="1">
    <source>
        <dbReference type="SAM" id="MobiDB-lite"/>
    </source>
</evidence>
<name>A0A504U7U7_9HYPH</name>